<protein>
    <submittedName>
        <fullName evidence="2">Uncharacterized protein</fullName>
    </submittedName>
</protein>
<feature type="transmembrane region" description="Helical" evidence="1">
    <location>
        <begin position="222"/>
        <end position="243"/>
    </location>
</feature>
<sequence length="312" mass="34582">TSLLLISGVWATLRLLNTREIPSDSYNEDNEKWGFGQVMPVVLLAAPLVPVVEATIRTCLYRDGKVITKGSVSLARGRCPNCSRPGALDLNKSLYMIITRFKTTNDLSDQAPLFGIPIAPLDPPTESDAETQNDSLLLTSLPVAPLQEFEHECQTDPVRAEIKRLIDRDRLLNHETMILATMLPQTGGLLFASWLLVAGTFVRFFRPGIGGGNKSAHVTFSLIVMPSMCSGYMWISLFYLSFWTNTREGRLKRTIVWFLCLFWTLTYGSLFAAIPLFDRSVGVAAAFGPFGLAILVALVYTPFRLRGLRGMG</sequence>
<evidence type="ECO:0000313" key="3">
    <source>
        <dbReference type="Proteomes" id="UP000696573"/>
    </source>
</evidence>
<keyword evidence="1" id="KW-0812">Transmembrane</keyword>
<evidence type="ECO:0000256" key="1">
    <source>
        <dbReference type="SAM" id="Phobius"/>
    </source>
</evidence>
<proteinExistence type="predicted"/>
<feature type="transmembrane region" description="Helical" evidence="1">
    <location>
        <begin position="283"/>
        <end position="303"/>
    </location>
</feature>
<feature type="non-terminal residue" evidence="2">
    <location>
        <position position="312"/>
    </location>
</feature>
<feature type="transmembrane region" description="Helical" evidence="1">
    <location>
        <begin position="34"/>
        <end position="52"/>
    </location>
</feature>
<keyword evidence="1" id="KW-0472">Membrane</keyword>
<feature type="transmembrane region" description="Helical" evidence="1">
    <location>
        <begin position="255"/>
        <end position="277"/>
    </location>
</feature>
<accession>A0A9N9YPT6</accession>
<dbReference type="AlphaFoldDB" id="A0A9N9YPT6"/>
<dbReference type="Proteomes" id="UP000696573">
    <property type="component" value="Unassembled WGS sequence"/>
</dbReference>
<comment type="caution">
    <text evidence="2">The sequence shown here is derived from an EMBL/GenBank/DDBJ whole genome shotgun (WGS) entry which is preliminary data.</text>
</comment>
<evidence type="ECO:0000313" key="2">
    <source>
        <dbReference type="EMBL" id="CAH0026276.1"/>
    </source>
</evidence>
<dbReference type="OrthoDB" id="10416839at2759"/>
<reference evidence="2" key="1">
    <citation type="submission" date="2021-10" db="EMBL/GenBank/DDBJ databases">
        <authorList>
            <person name="Piombo E."/>
        </authorList>
    </citation>
    <scope>NUCLEOTIDE SEQUENCE</scope>
</reference>
<name>A0A9N9YPT6_9HYPO</name>
<feature type="transmembrane region" description="Helical" evidence="1">
    <location>
        <begin position="178"/>
        <end position="202"/>
    </location>
</feature>
<keyword evidence="3" id="KW-1185">Reference proteome</keyword>
<organism evidence="2 3">
    <name type="scientific">Clonostachys rhizophaga</name>
    <dbReference type="NCBI Taxonomy" id="160324"/>
    <lineage>
        <taxon>Eukaryota</taxon>
        <taxon>Fungi</taxon>
        <taxon>Dikarya</taxon>
        <taxon>Ascomycota</taxon>
        <taxon>Pezizomycotina</taxon>
        <taxon>Sordariomycetes</taxon>
        <taxon>Hypocreomycetidae</taxon>
        <taxon>Hypocreales</taxon>
        <taxon>Bionectriaceae</taxon>
        <taxon>Clonostachys</taxon>
    </lineage>
</organism>
<keyword evidence="1" id="KW-1133">Transmembrane helix</keyword>
<dbReference type="EMBL" id="CABFNQ020000719">
    <property type="protein sequence ID" value="CAH0026276.1"/>
    <property type="molecule type" value="Genomic_DNA"/>
</dbReference>
<gene>
    <name evidence="2" type="ORF">CRHIZ90672A_00015045</name>
</gene>